<name>A0A9X2MJL4_9BACL</name>
<sequence length="67" mass="7420">MIRRTARGPSDDGREEVLKLANAIGKLLARAALALLILMLLSQLALQNEMIRGFVTSADRWEGTRLN</sequence>
<organism evidence="2 3">
    <name type="scientific">Paenibacillus soyae</name>
    <dbReference type="NCBI Taxonomy" id="2969249"/>
    <lineage>
        <taxon>Bacteria</taxon>
        <taxon>Bacillati</taxon>
        <taxon>Bacillota</taxon>
        <taxon>Bacilli</taxon>
        <taxon>Bacillales</taxon>
        <taxon>Paenibacillaceae</taxon>
        <taxon>Paenibacillus</taxon>
    </lineage>
</organism>
<dbReference type="Proteomes" id="UP001141950">
    <property type="component" value="Unassembled WGS sequence"/>
</dbReference>
<feature type="transmembrane region" description="Helical" evidence="1">
    <location>
        <begin position="27"/>
        <end position="46"/>
    </location>
</feature>
<gene>
    <name evidence="2" type="ORF">NQZ67_04000</name>
</gene>
<keyword evidence="3" id="KW-1185">Reference proteome</keyword>
<reference evidence="2" key="1">
    <citation type="submission" date="2022-08" db="EMBL/GenBank/DDBJ databases">
        <title>The genomic sequence of strain Paenibacillus sp. SCIV0701.</title>
        <authorList>
            <person name="Zhao H."/>
        </authorList>
    </citation>
    <scope>NUCLEOTIDE SEQUENCE</scope>
    <source>
        <strain evidence="2">SCIV0701</strain>
    </source>
</reference>
<proteinExistence type="predicted"/>
<dbReference type="AlphaFoldDB" id="A0A9X2MJL4"/>
<evidence type="ECO:0000313" key="3">
    <source>
        <dbReference type="Proteomes" id="UP001141950"/>
    </source>
</evidence>
<comment type="caution">
    <text evidence="2">The sequence shown here is derived from an EMBL/GenBank/DDBJ whole genome shotgun (WGS) entry which is preliminary data.</text>
</comment>
<accession>A0A9X2MJL4</accession>
<keyword evidence="1" id="KW-0812">Transmembrane</keyword>
<evidence type="ECO:0000256" key="1">
    <source>
        <dbReference type="SAM" id="Phobius"/>
    </source>
</evidence>
<dbReference type="RefSeq" id="WP_257442979.1">
    <property type="nucleotide sequence ID" value="NZ_JANIPJ010000002.1"/>
</dbReference>
<evidence type="ECO:0000313" key="2">
    <source>
        <dbReference type="EMBL" id="MCR2803038.1"/>
    </source>
</evidence>
<keyword evidence="1" id="KW-0472">Membrane</keyword>
<keyword evidence="1" id="KW-1133">Transmembrane helix</keyword>
<dbReference type="EMBL" id="JANIPJ010000002">
    <property type="protein sequence ID" value="MCR2803038.1"/>
    <property type="molecule type" value="Genomic_DNA"/>
</dbReference>
<protein>
    <submittedName>
        <fullName evidence="2">Uncharacterized protein</fullName>
    </submittedName>
</protein>